<sequence>MRLDSAHSDLTIICGTKKYAVHKVVVCNQSKFFEKACNCGFEETYTDQIFLHEDPVLVDAMMITCILMTTRPKSLQIKTNLLLLMTPRSSWTKPRKWTPIRRLLGRPTTQQTDDGAIEEPLKSKVEKQLLHRFHPTIFPMAINAIYRSTPASDRGLRDMIITITTHNIRELRQIEPQIPFSEILSENLQFSSDLCLAFMDLYTPELGCTLWNRIRFTRTMIPNQPEEQPDFNGDV</sequence>
<proteinExistence type="predicted"/>
<dbReference type="EMBL" id="CAJVPA010000195">
    <property type="protein sequence ID" value="CAG8391837.1"/>
    <property type="molecule type" value="Genomic_DNA"/>
</dbReference>
<gene>
    <name evidence="2" type="ORF">PSALAMII_LOCUS7152</name>
</gene>
<feature type="domain" description="BTB" evidence="1">
    <location>
        <begin position="4"/>
        <end position="49"/>
    </location>
</feature>
<dbReference type="InterPro" id="IPR011333">
    <property type="entry name" value="SKP1/BTB/POZ_sf"/>
</dbReference>
<accession>A0A9W4JDK0</accession>
<reference evidence="2" key="1">
    <citation type="submission" date="2021-07" db="EMBL/GenBank/DDBJ databases">
        <authorList>
            <person name="Branca A.L. A."/>
        </authorList>
    </citation>
    <scope>NUCLEOTIDE SEQUENCE</scope>
</reference>
<protein>
    <recommendedName>
        <fullName evidence="1">BTB domain-containing protein</fullName>
    </recommendedName>
</protein>
<dbReference type="Pfam" id="PF00651">
    <property type="entry name" value="BTB"/>
    <property type="match status" value="1"/>
</dbReference>
<comment type="caution">
    <text evidence="2">The sequence shown here is derived from an EMBL/GenBank/DDBJ whole genome shotgun (WGS) entry which is preliminary data.</text>
</comment>
<dbReference type="CDD" id="cd18186">
    <property type="entry name" value="BTB_POZ_ZBTB_KLHL-like"/>
    <property type="match status" value="1"/>
</dbReference>
<dbReference type="Proteomes" id="UP001152646">
    <property type="component" value="Unassembled WGS sequence"/>
</dbReference>
<evidence type="ECO:0000313" key="3">
    <source>
        <dbReference type="Proteomes" id="UP001152646"/>
    </source>
</evidence>
<dbReference type="OrthoDB" id="6359816at2759"/>
<organism evidence="2 3">
    <name type="scientific">Penicillium salamii</name>
    <dbReference type="NCBI Taxonomy" id="1612424"/>
    <lineage>
        <taxon>Eukaryota</taxon>
        <taxon>Fungi</taxon>
        <taxon>Dikarya</taxon>
        <taxon>Ascomycota</taxon>
        <taxon>Pezizomycotina</taxon>
        <taxon>Eurotiomycetes</taxon>
        <taxon>Eurotiomycetidae</taxon>
        <taxon>Eurotiales</taxon>
        <taxon>Aspergillaceae</taxon>
        <taxon>Penicillium</taxon>
    </lineage>
</organism>
<evidence type="ECO:0000259" key="1">
    <source>
        <dbReference type="Pfam" id="PF00651"/>
    </source>
</evidence>
<dbReference type="AlphaFoldDB" id="A0A9W4JDK0"/>
<evidence type="ECO:0000313" key="2">
    <source>
        <dbReference type="EMBL" id="CAG8391837.1"/>
    </source>
</evidence>
<dbReference type="PANTHER" id="PTHR47843:SF5">
    <property type="entry name" value="BTB_POZ DOMAIN PROTEIN"/>
    <property type="match status" value="1"/>
</dbReference>
<dbReference type="Gene3D" id="3.30.710.10">
    <property type="entry name" value="Potassium Channel Kv1.1, Chain A"/>
    <property type="match status" value="1"/>
</dbReference>
<dbReference type="SUPFAM" id="SSF54695">
    <property type="entry name" value="POZ domain"/>
    <property type="match status" value="1"/>
</dbReference>
<name>A0A9W4JDK0_9EURO</name>
<dbReference type="PANTHER" id="PTHR47843">
    <property type="entry name" value="BTB DOMAIN-CONTAINING PROTEIN-RELATED"/>
    <property type="match status" value="1"/>
</dbReference>
<dbReference type="InterPro" id="IPR000210">
    <property type="entry name" value="BTB/POZ_dom"/>
</dbReference>